<dbReference type="RefSeq" id="WP_180493631.1">
    <property type="nucleotide sequence ID" value="NZ_JACCKS010000014.1"/>
</dbReference>
<dbReference type="GO" id="GO:0000272">
    <property type="term" value="P:polysaccharide catabolic process"/>
    <property type="evidence" value="ECO:0007669"/>
    <property type="project" value="InterPro"/>
</dbReference>
<feature type="domain" description="Cohesin" evidence="4">
    <location>
        <begin position="37"/>
        <end position="142"/>
    </location>
</feature>
<name>A0A853JQE2_9FIRM</name>
<feature type="transmembrane region" description="Helical" evidence="2">
    <location>
        <begin position="215"/>
        <end position="240"/>
    </location>
</feature>
<dbReference type="EMBL" id="JACCKS010000014">
    <property type="protein sequence ID" value="NZA38945.1"/>
    <property type="molecule type" value="Genomic_DNA"/>
</dbReference>
<evidence type="ECO:0000256" key="2">
    <source>
        <dbReference type="SAM" id="Phobius"/>
    </source>
</evidence>
<evidence type="ECO:0000259" key="4">
    <source>
        <dbReference type="Pfam" id="PF00963"/>
    </source>
</evidence>
<dbReference type="Gene3D" id="2.60.40.680">
    <property type="match status" value="1"/>
</dbReference>
<feature type="compositionally biased region" description="Polar residues" evidence="1">
    <location>
        <begin position="195"/>
        <end position="207"/>
    </location>
</feature>
<comment type="caution">
    <text evidence="5">The sequence shown here is derived from an EMBL/GenBank/DDBJ whole genome shotgun (WGS) entry which is preliminary data.</text>
</comment>
<feature type="region of interest" description="Disordered" evidence="1">
    <location>
        <begin position="179"/>
        <end position="207"/>
    </location>
</feature>
<accession>A0A853JQE2</accession>
<evidence type="ECO:0000313" key="6">
    <source>
        <dbReference type="Proteomes" id="UP000586254"/>
    </source>
</evidence>
<feature type="signal peptide" evidence="3">
    <location>
        <begin position="1"/>
        <end position="25"/>
    </location>
</feature>
<evidence type="ECO:0000313" key="5">
    <source>
        <dbReference type="EMBL" id="NZA38945.1"/>
    </source>
</evidence>
<dbReference type="SUPFAM" id="SSF49384">
    <property type="entry name" value="Carbohydrate-binding domain"/>
    <property type="match status" value="1"/>
</dbReference>
<dbReference type="InterPro" id="IPR002102">
    <property type="entry name" value="Cohesin_dom"/>
</dbReference>
<dbReference type="GO" id="GO:0030246">
    <property type="term" value="F:carbohydrate binding"/>
    <property type="evidence" value="ECO:0007669"/>
    <property type="project" value="InterPro"/>
</dbReference>
<keyword evidence="2" id="KW-1133">Transmembrane helix</keyword>
<keyword evidence="3" id="KW-0732">Signal</keyword>
<evidence type="ECO:0000256" key="1">
    <source>
        <dbReference type="SAM" id="MobiDB-lite"/>
    </source>
</evidence>
<keyword evidence="2" id="KW-0812">Transmembrane</keyword>
<proteinExistence type="predicted"/>
<protein>
    <recommendedName>
        <fullName evidence="4">Cohesin domain-containing protein</fullName>
    </recommendedName>
</protein>
<gene>
    <name evidence="5" type="ORF">H0N91_12610</name>
</gene>
<sequence>MTRFKIKTGLGILLLLLLYTTTVNADEGGLVVSRVDNDDIVTYTVSLESGCGVQAANYTLSYKENALEYLDQQEGSAASADNAMFVTNLDLDNKWLKLGYISTEPNQEGGVLLTIRFKNTGAATGKTVLGLAVDEMKDGNGNDLSANISGDTSVGLLPAGVTINDAGAAPQEIRIAAAENAEPDKSSEAAKDQNDQPGSQALNGDSNHQKTDMTLSLHSIMILFVILAVLALALILALVVKKKRDEGSEDCDQ</sequence>
<feature type="chain" id="PRO_5032926131" description="Cohesin domain-containing protein" evidence="3">
    <location>
        <begin position="26"/>
        <end position="253"/>
    </location>
</feature>
<keyword evidence="2" id="KW-0472">Membrane</keyword>
<evidence type="ECO:0000256" key="3">
    <source>
        <dbReference type="SAM" id="SignalP"/>
    </source>
</evidence>
<organism evidence="5 6">
    <name type="scientific">Eubacterium callanderi</name>
    <dbReference type="NCBI Taxonomy" id="53442"/>
    <lineage>
        <taxon>Bacteria</taxon>
        <taxon>Bacillati</taxon>
        <taxon>Bacillota</taxon>
        <taxon>Clostridia</taxon>
        <taxon>Eubacteriales</taxon>
        <taxon>Eubacteriaceae</taxon>
        <taxon>Eubacterium</taxon>
    </lineage>
</organism>
<reference evidence="5 6" key="1">
    <citation type="submission" date="2020-07" db="EMBL/GenBank/DDBJ databases">
        <title>Organ Donor 1.</title>
        <authorList>
            <person name="Marsh A.J."/>
            <person name="Azcarate-Peril M.A."/>
        </authorList>
    </citation>
    <scope>NUCLEOTIDE SEQUENCE [LARGE SCALE GENOMIC DNA]</scope>
    <source>
        <strain evidence="5 6">AMC0717</strain>
    </source>
</reference>
<dbReference type="InterPro" id="IPR008965">
    <property type="entry name" value="CBM2/CBM3_carb-bd_dom_sf"/>
</dbReference>
<dbReference type="Pfam" id="PF00963">
    <property type="entry name" value="Cohesin"/>
    <property type="match status" value="1"/>
</dbReference>
<feature type="compositionally biased region" description="Basic and acidic residues" evidence="1">
    <location>
        <begin position="182"/>
        <end position="194"/>
    </location>
</feature>
<dbReference type="AlphaFoldDB" id="A0A853JQE2"/>
<dbReference type="Proteomes" id="UP000586254">
    <property type="component" value="Unassembled WGS sequence"/>
</dbReference>